<keyword evidence="1" id="KW-0812">Transmembrane</keyword>
<dbReference type="Proteomes" id="UP001239782">
    <property type="component" value="Plasmid unnamed2"/>
</dbReference>
<dbReference type="EMBL" id="CP133550">
    <property type="protein sequence ID" value="WMS89285.1"/>
    <property type="molecule type" value="Genomic_DNA"/>
</dbReference>
<dbReference type="KEGG" id="plei:Q9312_19200"/>
<organism evidence="2 4">
    <name type="scientific">Pleionea litopenaei</name>
    <dbReference type="NCBI Taxonomy" id="3070815"/>
    <lineage>
        <taxon>Bacteria</taxon>
        <taxon>Pseudomonadati</taxon>
        <taxon>Pseudomonadota</taxon>
        <taxon>Gammaproteobacteria</taxon>
        <taxon>Oceanospirillales</taxon>
        <taxon>Pleioneaceae</taxon>
        <taxon>Pleionea</taxon>
    </lineage>
</organism>
<dbReference type="AlphaFoldDB" id="A0AA51RXD9"/>
<evidence type="ECO:0000313" key="4">
    <source>
        <dbReference type="Proteomes" id="UP001239782"/>
    </source>
</evidence>
<keyword evidence="4" id="KW-1185">Reference proteome</keyword>
<dbReference type="RefSeq" id="WP_309204577.1">
    <property type="nucleotide sequence ID" value="NZ_CP133550.1"/>
</dbReference>
<evidence type="ECO:0000256" key="1">
    <source>
        <dbReference type="SAM" id="Phobius"/>
    </source>
</evidence>
<dbReference type="EMBL" id="CP133550">
    <property type="protein sequence ID" value="WMS89306.1"/>
    <property type="molecule type" value="Genomic_DNA"/>
</dbReference>
<evidence type="ECO:0000313" key="3">
    <source>
        <dbReference type="EMBL" id="WMS89306.1"/>
    </source>
</evidence>
<keyword evidence="2" id="KW-0614">Plasmid</keyword>
<accession>A0AA51RXD9</accession>
<gene>
    <name evidence="3" type="ORF">Q9312_19200</name>
    <name evidence="2" type="ORF">Q9312_19310</name>
</gene>
<evidence type="ECO:0000313" key="2">
    <source>
        <dbReference type="EMBL" id="WMS89285.1"/>
    </source>
</evidence>
<feature type="transmembrane region" description="Helical" evidence="1">
    <location>
        <begin position="25"/>
        <end position="43"/>
    </location>
</feature>
<name>A0AA51RXD9_9GAMM</name>
<sequence length="48" mass="5377">MGIGVSEYLSMYFSDLGIEKFSNEFVYGFSASVLAILLLAVFFKEKSQ</sequence>
<reference evidence="2 4" key="1">
    <citation type="submission" date="2023-08" db="EMBL/GenBank/DDBJ databases">
        <title>Pleionea litopenaei sp. nov., isolated from stomach of juvenile Litopenaeus vannamei.</title>
        <authorList>
            <person name="Rho A.M."/>
            <person name="Hwang C.Y."/>
        </authorList>
    </citation>
    <scope>NUCLEOTIDE SEQUENCE [LARGE SCALE GENOMIC DNA]</scope>
    <source>
        <strain evidence="2 4">HL-JVS1</strain>
        <plasmid evidence="2 4">unnamed2</plasmid>
    </source>
</reference>
<keyword evidence="1" id="KW-0472">Membrane</keyword>
<protein>
    <submittedName>
        <fullName evidence="2">Uncharacterized protein</fullName>
    </submittedName>
</protein>
<keyword evidence="1" id="KW-1133">Transmembrane helix</keyword>
<geneLocation type="plasmid" evidence="2 4">
    <name>unnamed2</name>
</geneLocation>
<dbReference type="KEGG" id="plei:Q9312_19310"/>
<proteinExistence type="predicted"/>